<dbReference type="Proteomes" id="UP000245926">
    <property type="component" value="Chromosome"/>
</dbReference>
<evidence type="ECO:0000313" key="2">
    <source>
        <dbReference type="EMBL" id="AWN42545.1"/>
    </source>
</evidence>
<name>A0A2U8W8T5_9HYPH</name>
<proteinExistence type="predicted"/>
<dbReference type="RefSeq" id="WP_109892532.1">
    <property type="nucleotide sequence ID" value="NZ_CP029550.1"/>
</dbReference>
<accession>A0A2U8W8T5</accession>
<evidence type="ECO:0000313" key="3">
    <source>
        <dbReference type="Proteomes" id="UP000245926"/>
    </source>
</evidence>
<sequence length="306" mass="32582">MSVSARLGQSTALMGLDPAQVPYAGTDLPGLLRQVKEAIDQVAIPPFPPSLNPAQARAIRAVGAHEPLFAPDRREADDAGSGLLADRLLDWLSSEPYAAERPTKFYRQPPESAFQAQQGGGSTMPTAALPGRPAGLGAAHDGAASSLSVLSLSENLVGVEIGCLSGLDPETAVKRLDDARRRSALVRELGQETDDRATPLFAMIGTGLDAPGQRDLMGEAYYLEVPESYWGLDPAGRRNLVRSFLVDPNEFLPDEPAELASTGSTPSTPDADRAVYATMPFETDPEAVADWTRHISLPLRAKDKAD</sequence>
<dbReference type="KEGG" id="mets:DK389_21115"/>
<organism evidence="2 3">
    <name type="scientific">Methylobacterium durans</name>
    <dbReference type="NCBI Taxonomy" id="2202825"/>
    <lineage>
        <taxon>Bacteria</taxon>
        <taxon>Pseudomonadati</taxon>
        <taxon>Pseudomonadota</taxon>
        <taxon>Alphaproteobacteria</taxon>
        <taxon>Hyphomicrobiales</taxon>
        <taxon>Methylobacteriaceae</taxon>
        <taxon>Methylobacterium</taxon>
    </lineage>
</organism>
<feature type="region of interest" description="Disordered" evidence="1">
    <location>
        <begin position="102"/>
        <end position="127"/>
    </location>
</feature>
<protein>
    <submittedName>
        <fullName evidence="2">Uncharacterized protein</fullName>
    </submittedName>
</protein>
<gene>
    <name evidence="2" type="ORF">DK389_21115</name>
</gene>
<dbReference type="AlphaFoldDB" id="A0A2U8W8T5"/>
<reference evidence="3" key="1">
    <citation type="submission" date="2018-05" db="EMBL/GenBank/DDBJ databases">
        <title>Complete Genome Sequence of Methylobacterium sp. 17SD2-17.</title>
        <authorList>
            <person name="Srinivasan S."/>
        </authorList>
    </citation>
    <scope>NUCLEOTIDE SEQUENCE [LARGE SCALE GENOMIC DNA]</scope>
    <source>
        <strain evidence="3">17SD2-17</strain>
    </source>
</reference>
<keyword evidence="3" id="KW-1185">Reference proteome</keyword>
<dbReference type="OrthoDB" id="9802525at2"/>
<evidence type="ECO:0000256" key="1">
    <source>
        <dbReference type="SAM" id="MobiDB-lite"/>
    </source>
</evidence>
<dbReference type="EMBL" id="CP029550">
    <property type="protein sequence ID" value="AWN42545.1"/>
    <property type="molecule type" value="Genomic_DNA"/>
</dbReference>